<feature type="compositionally biased region" description="Polar residues" evidence="1">
    <location>
        <begin position="32"/>
        <end position="50"/>
    </location>
</feature>
<dbReference type="GeneID" id="28823719"/>
<evidence type="ECO:0000313" key="2">
    <source>
        <dbReference type="EMBL" id="KUJ23233.1"/>
    </source>
</evidence>
<organism evidence="2 3">
    <name type="scientific">Mollisia scopiformis</name>
    <name type="common">Conifer needle endophyte fungus</name>
    <name type="synonym">Phialocephala scopiformis</name>
    <dbReference type="NCBI Taxonomy" id="149040"/>
    <lineage>
        <taxon>Eukaryota</taxon>
        <taxon>Fungi</taxon>
        <taxon>Dikarya</taxon>
        <taxon>Ascomycota</taxon>
        <taxon>Pezizomycotina</taxon>
        <taxon>Leotiomycetes</taxon>
        <taxon>Helotiales</taxon>
        <taxon>Mollisiaceae</taxon>
        <taxon>Mollisia</taxon>
    </lineage>
</organism>
<gene>
    <name evidence="2" type="ORF">LY89DRAFT_680019</name>
</gene>
<name>A0A194XSQ9_MOLSC</name>
<sequence length="409" mass="45082">MGRRRNSQPVKSLTGDNIPRSSALQIDRPKDNGSSSETSRSNTMPDVTSPHFQTQHADIMQLEFDCNELNDFFYTYPSIETSSCQSPSSLNGNSNNEDPWAHLDIDFTNASLISQSLQTQQQELDQLMTDCSSGLVPLETDHQDTDGELSNCGADQFEHGKTPSSTNLSIKGDATNTHSSHGSSTSLYKSEIKTRNLQHLSSAVVPFTSGHQRGSSNHQDCTCYNSVLRNLASSNQDNRGSAFLAADIVLKIEHETQSILTELMKCRSCSQDGSALLLSFINVSKTLDLLESTASLEMKPQRRASVSSSRAAAQIRTSQAIDARNVASAKRCSLQVGSFEVMDGGRSRFLRKIFQSRLKQLQMRLRSLHLGLGNPPQDCITRAGLVMVTGILRRLQTFTGRLELWDEQS</sequence>
<dbReference type="InParanoid" id="A0A194XSQ9"/>
<keyword evidence="3" id="KW-1185">Reference proteome</keyword>
<evidence type="ECO:0000313" key="3">
    <source>
        <dbReference type="Proteomes" id="UP000070700"/>
    </source>
</evidence>
<accession>A0A194XSQ9</accession>
<dbReference type="KEGG" id="psco:LY89DRAFT_680019"/>
<feature type="region of interest" description="Disordered" evidence="1">
    <location>
        <begin position="1"/>
        <end position="50"/>
    </location>
</feature>
<feature type="compositionally biased region" description="Low complexity" evidence="1">
    <location>
        <begin position="177"/>
        <end position="186"/>
    </location>
</feature>
<evidence type="ECO:0000256" key="1">
    <source>
        <dbReference type="SAM" id="MobiDB-lite"/>
    </source>
</evidence>
<dbReference type="RefSeq" id="XP_018077588.1">
    <property type="nucleotide sequence ID" value="XM_018213993.1"/>
</dbReference>
<protein>
    <submittedName>
        <fullName evidence="2">Uncharacterized protein</fullName>
    </submittedName>
</protein>
<dbReference type="Proteomes" id="UP000070700">
    <property type="component" value="Unassembled WGS sequence"/>
</dbReference>
<dbReference type="AlphaFoldDB" id="A0A194XSQ9"/>
<dbReference type="EMBL" id="KQ947405">
    <property type="protein sequence ID" value="KUJ23233.1"/>
    <property type="molecule type" value="Genomic_DNA"/>
</dbReference>
<proteinExistence type="predicted"/>
<feature type="region of interest" description="Disordered" evidence="1">
    <location>
        <begin position="147"/>
        <end position="188"/>
    </location>
</feature>
<reference evidence="2 3" key="1">
    <citation type="submission" date="2015-10" db="EMBL/GenBank/DDBJ databases">
        <title>Full genome of DAOMC 229536 Phialocephala scopiformis, a fungal endophyte of spruce producing the potent anti-insectan compound rugulosin.</title>
        <authorList>
            <consortium name="DOE Joint Genome Institute"/>
            <person name="Walker A.K."/>
            <person name="Frasz S.L."/>
            <person name="Seifert K.A."/>
            <person name="Miller J.D."/>
            <person name="Mondo S.J."/>
            <person name="Labutti K."/>
            <person name="Lipzen A."/>
            <person name="Dockter R."/>
            <person name="Kennedy M."/>
            <person name="Grigoriev I.V."/>
            <person name="Spatafora J.W."/>
        </authorList>
    </citation>
    <scope>NUCLEOTIDE SEQUENCE [LARGE SCALE GENOMIC DNA]</scope>
    <source>
        <strain evidence="2 3">CBS 120377</strain>
    </source>
</reference>
<feature type="compositionally biased region" description="Polar residues" evidence="1">
    <location>
        <begin position="7"/>
        <end position="24"/>
    </location>
</feature>